<name>A0A9N9CND0_9GLOM</name>
<comment type="caution">
    <text evidence="3">The sequence shown here is derived from an EMBL/GenBank/DDBJ whole genome shotgun (WGS) entry which is preliminary data.</text>
</comment>
<evidence type="ECO:0000256" key="1">
    <source>
        <dbReference type="SAM" id="MobiDB-lite"/>
    </source>
</evidence>
<dbReference type="PANTHER" id="PTHR33064:SF37">
    <property type="entry name" value="RIBONUCLEASE H"/>
    <property type="match status" value="1"/>
</dbReference>
<proteinExistence type="predicted"/>
<feature type="compositionally biased region" description="Polar residues" evidence="1">
    <location>
        <begin position="255"/>
        <end position="270"/>
    </location>
</feature>
<dbReference type="AlphaFoldDB" id="A0A9N9CND0"/>
<evidence type="ECO:0000259" key="2">
    <source>
        <dbReference type="Pfam" id="PF00078"/>
    </source>
</evidence>
<dbReference type="InterPro" id="IPR000477">
    <property type="entry name" value="RT_dom"/>
</dbReference>
<feature type="domain" description="Reverse transcriptase" evidence="2">
    <location>
        <begin position="466"/>
        <end position="534"/>
    </location>
</feature>
<dbReference type="InterPro" id="IPR043128">
    <property type="entry name" value="Rev_trsase/Diguanyl_cyclase"/>
</dbReference>
<evidence type="ECO:0000313" key="4">
    <source>
        <dbReference type="Proteomes" id="UP000789405"/>
    </source>
</evidence>
<reference evidence="3" key="1">
    <citation type="submission" date="2021-06" db="EMBL/GenBank/DDBJ databases">
        <authorList>
            <person name="Kallberg Y."/>
            <person name="Tangrot J."/>
            <person name="Rosling A."/>
        </authorList>
    </citation>
    <scope>NUCLEOTIDE SEQUENCE</scope>
    <source>
        <strain evidence="3">MA453B</strain>
    </source>
</reference>
<evidence type="ECO:0000313" key="3">
    <source>
        <dbReference type="EMBL" id="CAG8608148.1"/>
    </source>
</evidence>
<dbReference type="Proteomes" id="UP000789405">
    <property type="component" value="Unassembled WGS sequence"/>
</dbReference>
<dbReference type="InterPro" id="IPR043502">
    <property type="entry name" value="DNA/RNA_pol_sf"/>
</dbReference>
<dbReference type="SUPFAM" id="SSF56672">
    <property type="entry name" value="DNA/RNA polymerases"/>
    <property type="match status" value="1"/>
</dbReference>
<organism evidence="3 4">
    <name type="scientific">Dentiscutata erythropus</name>
    <dbReference type="NCBI Taxonomy" id="1348616"/>
    <lineage>
        <taxon>Eukaryota</taxon>
        <taxon>Fungi</taxon>
        <taxon>Fungi incertae sedis</taxon>
        <taxon>Mucoromycota</taxon>
        <taxon>Glomeromycotina</taxon>
        <taxon>Glomeromycetes</taxon>
        <taxon>Diversisporales</taxon>
        <taxon>Gigasporaceae</taxon>
        <taxon>Dentiscutata</taxon>
    </lineage>
</organism>
<dbReference type="EMBL" id="CAJVPY010004025">
    <property type="protein sequence ID" value="CAG8608148.1"/>
    <property type="molecule type" value="Genomic_DNA"/>
</dbReference>
<dbReference type="OrthoDB" id="2494581at2759"/>
<accession>A0A9N9CND0</accession>
<keyword evidence="4" id="KW-1185">Reference proteome</keyword>
<sequence length="541" mass="64040">MGQIIKQKLNRLDKAILDREIAKDTRIEQTIQDLNWRLEQINKTYSYTQGLTEKEIEEYLETVQKVTKIKDADKPAETRRKYLYEVLSTLNETNDATIWKHREDIKDLQEEYNKDIHGILDITAKEFNNMGLIEQQTAVTALITVQAHYKDEPTKQALYEKHKEFLESQLEKVEESMMIKKFKEEFTKMSSKQEKRKNHKYDVFLNERMPQISKRNEDIPRGMLPKAAKFLEDIGQGIKNKFTSNPYERKRQRYKSPSLSSKHTDQTSNKKINEEIEIPYYDNIHNEGQSSTVRPVHDLKDHKNERFRQEVENQLKENKGYGINDDEYNHILLNNLTIRQKRKIVHTIISTETEKIFIGTPIQLAAKGLAIQQGRPNGDYILAMNISDKNIQIKQGETEKERIKILQKRCGKEKEHEIPNNDKNQGIRKYTVEEENIIKELCDDLEKNDVIYPGYSKWASNIQIITKKDGRKAIVIDYRKLNKHLIKFKQLLPNTMQFLQDISRYKYYTTMDLKSAYWQLNMHPNSQKYTASRFGRFGIYF</sequence>
<gene>
    <name evidence="3" type="ORF">DERYTH_LOCUS7993</name>
</gene>
<dbReference type="Gene3D" id="3.30.70.270">
    <property type="match status" value="1"/>
</dbReference>
<protein>
    <submittedName>
        <fullName evidence="3">11817_t:CDS:1</fullName>
    </submittedName>
</protein>
<dbReference type="PANTHER" id="PTHR33064">
    <property type="entry name" value="POL PROTEIN"/>
    <property type="match status" value="1"/>
</dbReference>
<dbReference type="Gene3D" id="3.10.10.10">
    <property type="entry name" value="HIV Type 1 Reverse Transcriptase, subunit A, domain 1"/>
    <property type="match status" value="1"/>
</dbReference>
<feature type="region of interest" description="Disordered" evidence="1">
    <location>
        <begin position="241"/>
        <end position="272"/>
    </location>
</feature>
<dbReference type="Pfam" id="PF00078">
    <property type="entry name" value="RVT_1"/>
    <property type="match status" value="1"/>
</dbReference>
<dbReference type="InterPro" id="IPR051320">
    <property type="entry name" value="Viral_Replic_Matur_Polypro"/>
</dbReference>